<dbReference type="PANTHER" id="PTHR43537:SF24">
    <property type="entry name" value="GLUCONATE OPERON TRANSCRIPTIONAL REPRESSOR"/>
    <property type="match status" value="1"/>
</dbReference>
<dbReference type="PANTHER" id="PTHR43537">
    <property type="entry name" value="TRANSCRIPTIONAL REGULATOR, GNTR FAMILY"/>
    <property type="match status" value="1"/>
</dbReference>
<dbReference type="Proteomes" id="UP000320747">
    <property type="component" value="Unassembled WGS sequence"/>
</dbReference>
<protein>
    <submittedName>
        <fullName evidence="5">GntR family transcriptional regulator</fullName>
    </submittedName>
</protein>
<sequence length="224" mass="25041">MLSSSHLEPDAMLAQNVAAEVRRAISRGEFSPGQKLNEVALAERFGVSRNTLREAFAMLTSEGLCERLPNRGVFLATPSPEFVTDTYRARAAIEPAALLWGEHLDVERLTLLNEEAREAIAQNDDDLVSAINQAFHHVVLSAMGSKTLGDTMDQLDAFLRLATLPIVQHQPTFHRQFIDVNEHLVELLVEERRQEASDYLQESLEDQGRMVNELIAKINNGEPI</sequence>
<dbReference type="InterPro" id="IPR036388">
    <property type="entry name" value="WH-like_DNA-bd_sf"/>
</dbReference>
<dbReference type="InterPro" id="IPR011711">
    <property type="entry name" value="GntR_C"/>
</dbReference>
<keyword evidence="6" id="KW-1185">Reference proteome</keyword>
<dbReference type="InterPro" id="IPR036390">
    <property type="entry name" value="WH_DNA-bd_sf"/>
</dbReference>
<dbReference type="EMBL" id="VMHH01000002">
    <property type="protein sequence ID" value="TSJ75644.1"/>
    <property type="molecule type" value="Genomic_DNA"/>
</dbReference>
<dbReference type="InterPro" id="IPR000524">
    <property type="entry name" value="Tscrpt_reg_HTH_GntR"/>
</dbReference>
<dbReference type="SMART" id="SM00895">
    <property type="entry name" value="FCD"/>
    <property type="match status" value="1"/>
</dbReference>
<feature type="domain" description="HTH gntR-type" evidence="4">
    <location>
        <begin position="11"/>
        <end position="78"/>
    </location>
</feature>
<dbReference type="SUPFAM" id="SSF48008">
    <property type="entry name" value="GntR ligand-binding domain-like"/>
    <property type="match status" value="1"/>
</dbReference>
<keyword evidence="2" id="KW-0238">DNA-binding</keyword>
<dbReference type="PRINTS" id="PR00035">
    <property type="entry name" value="HTHGNTR"/>
</dbReference>
<dbReference type="Pfam" id="PF07729">
    <property type="entry name" value="FCD"/>
    <property type="match status" value="1"/>
</dbReference>
<name>A0ABY3E742_9CORY</name>
<evidence type="ECO:0000256" key="2">
    <source>
        <dbReference type="ARBA" id="ARBA00023125"/>
    </source>
</evidence>
<gene>
    <name evidence="5" type="ORF">FPH17_04475</name>
</gene>
<organism evidence="5 6">
    <name type="scientific">Corynebacterium godavarianum</name>
    <dbReference type="NCBI Taxonomy" id="2054421"/>
    <lineage>
        <taxon>Bacteria</taxon>
        <taxon>Bacillati</taxon>
        <taxon>Actinomycetota</taxon>
        <taxon>Actinomycetes</taxon>
        <taxon>Mycobacteriales</taxon>
        <taxon>Corynebacteriaceae</taxon>
        <taxon>Corynebacterium</taxon>
    </lineage>
</organism>
<keyword evidence="3" id="KW-0804">Transcription</keyword>
<proteinExistence type="predicted"/>
<evidence type="ECO:0000313" key="6">
    <source>
        <dbReference type="Proteomes" id="UP000320747"/>
    </source>
</evidence>
<evidence type="ECO:0000256" key="1">
    <source>
        <dbReference type="ARBA" id="ARBA00023015"/>
    </source>
</evidence>
<keyword evidence="1" id="KW-0805">Transcription regulation</keyword>
<accession>A0ABY3E742</accession>
<evidence type="ECO:0000256" key="3">
    <source>
        <dbReference type="ARBA" id="ARBA00023163"/>
    </source>
</evidence>
<reference evidence="5 6" key="1">
    <citation type="submission" date="2019-07" db="EMBL/GenBank/DDBJ databases">
        <title>Draft genome of Corynebacterium godavarianum and other related strains.</title>
        <authorList>
            <person name="Bernier A.-M."/>
            <person name="Bernard K."/>
        </authorList>
    </citation>
    <scope>NUCLEOTIDE SEQUENCE [LARGE SCALE GENOMIC DNA]</scope>
    <source>
        <strain evidence="5 6">LMG 29598</strain>
    </source>
</reference>
<dbReference type="SUPFAM" id="SSF46785">
    <property type="entry name" value="Winged helix' DNA-binding domain"/>
    <property type="match status" value="1"/>
</dbReference>
<dbReference type="SMART" id="SM00345">
    <property type="entry name" value="HTH_GNTR"/>
    <property type="match status" value="1"/>
</dbReference>
<dbReference type="CDD" id="cd07377">
    <property type="entry name" value="WHTH_GntR"/>
    <property type="match status" value="1"/>
</dbReference>
<dbReference type="Gene3D" id="1.10.10.10">
    <property type="entry name" value="Winged helix-like DNA-binding domain superfamily/Winged helix DNA-binding domain"/>
    <property type="match status" value="1"/>
</dbReference>
<evidence type="ECO:0000313" key="5">
    <source>
        <dbReference type="EMBL" id="TSJ75644.1"/>
    </source>
</evidence>
<dbReference type="PROSITE" id="PS50949">
    <property type="entry name" value="HTH_GNTR"/>
    <property type="match status" value="1"/>
</dbReference>
<dbReference type="Gene3D" id="1.20.120.530">
    <property type="entry name" value="GntR ligand-binding domain-like"/>
    <property type="match status" value="1"/>
</dbReference>
<dbReference type="InterPro" id="IPR008920">
    <property type="entry name" value="TF_FadR/GntR_C"/>
</dbReference>
<comment type="caution">
    <text evidence="5">The sequence shown here is derived from an EMBL/GenBank/DDBJ whole genome shotgun (WGS) entry which is preliminary data.</text>
</comment>
<dbReference type="Pfam" id="PF00392">
    <property type="entry name" value="GntR"/>
    <property type="match status" value="1"/>
</dbReference>
<evidence type="ECO:0000259" key="4">
    <source>
        <dbReference type="PROSITE" id="PS50949"/>
    </source>
</evidence>